<gene>
    <name evidence="2" type="ORF">C4F51_01525</name>
</gene>
<reference evidence="2" key="1">
    <citation type="submission" date="2018-07" db="EMBL/GenBank/DDBJ databases">
        <title>Genome assembly of strain Ka43.</title>
        <authorList>
            <person name="Kukolya J."/>
            <person name="Nagy I."/>
            <person name="Horvath B."/>
            <person name="Toth A."/>
        </authorList>
    </citation>
    <scope>NUCLEOTIDE SEQUENCE</scope>
    <source>
        <strain evidence="2">KB43</strain>
    </source>
</reference>
<dbReference type="PROSITE" id="PS50075">
    <property type="entry name" value="CARRIER"/>
    <property type="match status" value="1"/>
</dbReference>
<dbReference type="RefSeq" id="WP_193906540.1">
    <property type="nucleotide sequence ID" value="NZ_PRDL01000001.1"/>
</dbReference>
<dbReference type="Proteomes" id="UP000652567">
    <property type="component" value="Unassembled WGS sequence"/>
</dbReference>
<dbReference type="Gene3D" id="1.10.1200.10">
    <property type="entry name" value="ACP-like"/>
    <property type="match status" value="1"/>
</dbReference>
<name>A0A928V048_9GAMM</name>
<dbReference type="InterPro" id="IPR009081">
    <property type="entry name" value="PP-bd_ACP"/>
</dbReference>
<evidence type="ECO:0000313" key="3">
    <source>
        <dbReference type="Proteomes" id="UP000652567"/>
    </source>
</evidence>
<proteinExistence type="predicted"/>
<evidence type="ECO:0000313" key="2">
    <source>
        <dbReference type="EMBL" id="MBE8715867.1"/>
    </source>
</evidence>
<comment type="caution">
    <text evidence="2">The sequence shown here is derived from an EMBL/GenBank/DDBJ whole genome shotgun (WGS) entry which is preliminary data.</text>
</comment>
<sequence length="81" mass="9223">MTNEEIYLRLKEVLVESFMIEESAIRPEANLYTDLDFDSIDAIDLAAKIHLVTGKQLKPEQFKNVRTVNDAVEAVAELLRS</sequence>
<dbReference type="Pfam" id="PF00550">
    <property type="entry name" value="PP-binding"/>
    <property type="match status" value="1"/>
</dbReference>
<dbReference type="NCBIfam" id="NF003757">
    <property type="entry name" value="PRK05350.1"/>
    <property type="match status" value="1"/>
</dbReference>
<dbReference type="InterPro" id="IPR036736">
    <property type="entry name" value="ACP-like_sf"/>
</dbReference>
<keyword evidence="3" id="KW-1185">Reference proteome</keyword>
<evidence type="ECO:0000259" key="1">
    <source>
        <dbReference type="PROSITE" id="PS50075"/>
    </source>
</evidence>
<protein>
    <submittedName>
        <fullName evidence="2">Acyl carrier protein</fullName>
    </submittedName>
</protein>
<feature type="domain" description="Carrier" evidence="1">
    <location>
        <begin position="1"/>
        <end position="79"/>
    </location>
</feature>
<accession>A0A928V048</accession>
<dbReference type="SUPFAM" id="SSF47336">
    <property type="entry name" value="ACP-like"/>
    <property type="match status" value="1"/>
</dbReference>
<dbReference type="AlphaFoldDB" id="A0A928V048"/>
<dbReference type="EMBL" id="PRDL01000001">
    <property type="protein sequence ID" value="MBE8715867.1"/>
    <property type="molecule type" value="Genomic_DNA"/>
</dbReference>
<organism evidence="2 3">
    <name type="scientific">Cellvibrio polysaccharolyticus</name>
    <dbReference type="NCBI Taxonomy" id="2082724"/>
    <lineage>
        <taxon>Bacteria</taxon>
        <taxon>Pseudomonadati</taxon>
        <taxon>Pseudomonadota</taxon>
        <taxon>Gammaproteobacteria</taxon>
        <taxon>Cellvibrionales</taxon>
        <taxon>Cellvibrionaceae</taxon>
        <taxon>Cellvibrio</taxon>
    </lineage>
</organism>